<evidence type="ECO:0000313" key="1">
    <source>
        <dbReference type="EMBL" id="MFC3810988.1"/>
    </source>
</evidence>
<dbReference type="Proteomes" id="UP001595616">
    <property type="component" value="Unassembled WGS sequence"/>
</dbReference>
<dbReference type="InterPro" id="IPR036237">
    <property type="entry name" value="Xyl_isomerase-like_sf"/>
</dbReference>
<gene>
    <name evidence="1" type="ORF">ACFOOI_10010</name>
</gene>
<proteinExistence type="predicted"/>
<keyword evidence="2" id="KW-1185">Reference proteome</keyword>
<organism evidence="1 2">
    <name type="scientific">Lacihabitans lacunae</name>
    <dbReference type="NCBI Taxonomy" id="1028214"/>
    <lineage>
        <taxon>Bacteria</taxon>
        <taxon>Pseudomonadati</taxon>
        <taxon>Bacteroidota</taxon>
        <taxon>Cytophagia</taxon>
        <taxon>Cytophagales</taxon>
        <taxon>Leadbetterellaceae</taxon>
        <taxon>Lacihabitans</taxon>
    </lineage>
</organism>
<name>A0ABV7YYH7_9BACT</name>
<comment type="caution">
    <text evidence="1">The sequence shown here is derived from an EMBL/GenBank/DDBJ whole genome shotgun (WGS) entry which is preliminary data.</text>
</comment>
<sequence>MKRRNFIKNTVTAVPALGFKSETVESVSHKTSLEVLVMGTSWGFEGGNDLLFSKLKKEGFDGVELWWPAKKEEQKSLFELLKKHNLKIGFLVSGSGQTFDAHLASFKNNLDDILANWPEKPEYINCHSGKDYFSQDQNSQIIAYTIDKTQQSGIEILHETHRGRMCFAAHITRQFLEKHPKMNLTLDISHWCNVHESLLEDQSETLDLAFSRVKHIHARVGHQEGPQVSDPRAPEWATAMERHLTWWDSVIKHREKSGDKRITFLTEFGPPNYMPTLPYTKQPVANQWEINVYMLKLLKERYA</sequence>
<dbReference type="GO" id="GO:0016853">
    <property type="term" value="F:isomerase activity"/>
    <property type="evidence" value="ECO:0007669"/>
    <property type="project" value="UniProtKB-KW"/>
</dbReference>
<protein>
    <submittedName>
        <fullName evidence="1">Sugar phosphate isomerase/epimerase family protein</fullName>
    </submittedName>
</protein>
<accession>A0ABV7YYH7</accession>
<reference evidence="2" key="1">
    <citation type="journal article" date="2019" name="Int. J. Syst. Evol. Microbiol.">
        <title>The Global Catalogue of Microorganisms (GCM) 10K type strain sequencing project: providing services to taxonomists for standard genome sequencing and annotation.</title>
        <authorList>
            <consortium name="The Broad Institute Genomics Platform"/>
            <consortium name="The Broad Institute Genome Sequencing Center for Infectious Disease"/>
            <person name="Wu L."/>
            <person name="Ma J."/>
        </authorList>
    </citation>
    <scope>NUCLEOTIDE SEQUENCE [LARGE SCALE GENOMIC DNA]</scope>
    <source>
        <strain evidence="2">CECT 7956</strain>
    </source>
</reference>
<dbReference type="RefSeq" id="WP_379837588.1">
    <property type="nucleotide sequence ID" value="NZ_JBHRYQ010000001.1"/>
</dbReference>
<dbReference type="SUPFAM" id="SSF51658">
    <property type="entry name" value="Xylose isomerase-like"/>
    <property type="match status" value="1"/>
</dbReference>
<dbReference type="Gene3D" id="3.20.20.150">
    <property type="entry name" value="Divalent-metal-dependent TIM barrel enzymes"/>
    <property type="match status" value="1"/>
</dbReference>
<dbReference type="EMBL" id="JBHRYQ010000001">
    <property type="protein sequence ID" value="MFC3810988.1"/>
    <property type="molecule type" value="Genomic_DNA"/>
</dbReference>
<keyword evidence="1" id="KW-0413">Isomerase</keyword>
<evidence type="ECO:0000313" key="2">
    <source>
        <dbReference type="Proteomes" id="UP001595616"/>
    </source>
</evidence>